<dbReference type="InterPro" id="IPR029063">
    <property type="entry name" value="SAM-dependent_MTases_sf"/>
</dbReference>
<reference evidence="5 6" key="1">
    <citation type="submission" date="2018-05" db="EMBL/GenBank/DDBJ databases">
        <title>Genome sequencing and assembly of the regulated plant pathogen Lachnellula willkommii and related sister species for the development of diagnostic species identification markers.</title>
        <authorList>
            <person name="Giroux E."/>
            <person name="Bilodeau G."/>
        </authorList>
    </citation>
    <scope>NUCLEOTIDE SEQUENCE [LARGE SCALE GENOMIC DNA]</scope>
    <source>
        <strain evidence="5 6">CBS 268.59</strain>
    </source>
</reference>
<evidence type="ECO:0000259" key="4">
    <source>
        <dbReference type="Pfam" id="PF08241"/>
    </source>
</evidence>
<dbReference type="Pfam" id="PF08241">
    <property type="entry name" value="Methyltransf_11"/>
    <property type="match status" value="1"/>
</dbReference>
<organism evidence="5 6">
    <name type="scientific">Lachnellula suecica</name>
    <dbReference type="NCBI Taxonomy" id="602035"/>
    <lineage>
        <taxon>Eukaryota</taxon>
        <taxon>Fungi</taxon>
        <taxon>Dikarya</taxon>
        <taxon>Ascomycota</taxon>
        <taxon>Pezizomycotina</taxon>
        <taxon>Leotiomycetes</taxon>
        <taxon>Helotiales</taxon>
        <taxon>Lachnaceae</taxon>
        <taxon>Lachnellula</taxon>
    </lineage>
</organism>
<dbReference type="InterPro" id="IPR051052">
    <property type="entry name" value="Diverse_substrate_MTase"/>
</dbReference>
<evidence type="ECO:0000256" key="3">
    <source>
        <dbReference type="ARBA" id="ARBA00022679"/>
    </source>
</evidence>
<feature type="domain" description="Methyltransferase type 11" evidence="4">
    <location>
        <begin position="53"/>
        <end position="157"/>
    </location>
</feature>
<dbReference type="Proteomes" id="UP000469558">
    <property type="component" value="Unassembled WGS sequence"/>
</dbReference>
<dbReference type="PANTHER" id="PTHR44942">
    <property type="entry name" value="METHYLTRANSF_11 DOMAIN-CONTAINING PROTEIN"/>
    <property type="match status" value="1"/>
</dbReference>
<keyword evidence="6" id="KW-1185">Reference proteome</keyword>
<dbReference type="GO" id="GO:0032259">
    <property type="term" value="P:methylation"/>
    <property type="evidence" value="ECO:0007669"/>
    <property type="project" value="UniProtKB-KW"/>
</dbReference>
<dbReference type="Gene3D" id="3.40.50.150">
    <property type="entry name" value="Vaccinia Virus protein VP39"/>
    <property type="match status" value="1"/>
</dbReference>
<accession>A0A8T9CIX1</accession>
<keyword evidence="2 5" id="KW-0489">Methyltransferase</keyword>
<protein>
    <submittedName>
        <fullName evidence="5">Methyltransferase ptaH</fullName>
    </submittedName>
</protein>
<dbReference type="CDD" id="cd02440">
    <property type="entry name" value="AdoMet_MTases"/>
    <property type="match status" value="1"/>
</dbReference>
<keyword evidence="3" id="KW-0808">Transferase</keyword>
<evidence type="ECO:0000313" key="5">
    <source>
        <dbReference type="EMBL" id="TVY84447.1"/>
    </source>
</evidence>
<dbReference type="PANTHER" id="PTHR44942:SF4">
    <property type="entry name" value="METHYLTRANSFERASE TYPE 11 DOMAIN-CONTAINING PROTEIN"/>
    <property type="match status" value="1"/>
</dbReference>
<comment type="similarity">
    <text evidence="1">Belongs to the methyltransferase superfamily.</text>
</comment>
<dbReference type="InterPro" id="IPR013216">
    <property type="entry name" value="Methyltransf_11"/>
</dbReference>
<comment type="caution">
    <text evidence="5">The sequence shown here is derived from an EMBL/GenBank/DDBJ whole genome shotgun (WGS) entry which is preliminary data.</text>
</comment>
<dbReference type="EMBL" id="QGMK01000084">
    <property type="protein sequence ID" value="TVY84447.1"/>
    <property type="molecule type" value="Genomic_DNA"/>
</dbReference>
<dbReference type="SUPFAM" id="SSF53335">
    <property type="entry name" value="S-adenosyl-L-methionine-dependent methyltransferases"/>
    <property type="match status" value="1"/>
</dbReference>
<gene>
    <name evidence="5" type="primary">ptaH_1</name>
    <name evidence="5" type="ORF">LSUE1_G002311</name>
</gene>
<dbReference type="OrthoDB" id="10027013at2759"/>
<evidence type="ECO:0000256" key="2">
    <source>
        <dbReference type="ARBA" id="ARBA00022603"/>
    </source>
</evidence>
<evidence type="ECO:0000313" key="6">
    <source>
        <dbReference type="Proteomes" id="UP000469558"/>
    </source>
</evidence>
<name>A0A8T9CIX1_9HELO</name>
<proteinExistence type="inferred from homology"/>
<evidence type="ECO:0000256" key="1">
    <source>
        <dbReference type="ARBA" id="ARBA00008361"/>
    </source>
</evidence>
<dbReference type="AlphaFoldDB" id="A0A8T9CIX1"/>
<dbReference type="GO" id="GO:0008757">
    <property type="term" value="F:S-adenosylmethionine-dependent methyltransferase activity"/>
    <property type="evidence" value="ECO:0007669"/>
    <property type="project" value="InterPro"/>
</dbReference>
<sequence>MALNIGDEKPGFSGPGYNWDEYIKYRPVYPASHYERIYKYHELHSNSWGSAHDVGAGPGVVSQELATRFEHVVISDPNDEALSIARLRLPSDLLIIDLSSGFSKDTFTFLQERAEHSSVGDNELDMLVIFEAIHWTDLSEAMKSFARQLKKGGTVAISYYGSPHIQHNPNAQEVWGKIFNVWAGKLNTAGQIVVRALRNSNTGLDTVPFPLEDWKAGARRIVINTEGRMNPFKLSATNSNDEPSRVGELDVREFIDRDEGWVERKNVEWLKGLFATFLPRISEEEIQELWIELENAIGGLELEITWPVVLLLATKR</sequence>